<dbReference type="OrthoDB" id="9806179at2"/>
<dbReference type="InterPro" id="IPR023753">
    <property type="entry name" value="FAD/NAD-binding_dom"/>
</dbReference>
<feature type="domain" description="FAD/NAD(P)-binding" evidence="1">
    <location>
        <begin position="3"/>
        <end position="53"/>
    </location>
</feature>
<protein>
    <recommendedName>
        <fullName evidence="1">FAD/NAD(P)-binding domain-containing protein</fullName>
    </recommendedName>
</protein>
<dbReference type="GO" id="GO:0016491">
    <property type="term" value="F:oxidoreductase activity"/>
    <property type="evidence" value="ECO:0007669"/>
    <property type="project" value="InterPro"/>
</dbReference>
<dbReference type="SUPFAM" id="SSF51905">
    <property type="entry name" value="FAD/NAD(P)-binding domain"/>
    <property type="match status" value="1"/>
</dbReference>
<dbReference type="Proteomes" id="UP000317944">
    <property type="component" value="Unassembled WGS sequence"/>
</dbReference>
<dbReference type="RefSeq" id="WP_142507646.1">
    <property type="nucleotide sequence ID" value="NZ_SADV01000003.1"/>
</dbReference>
<reference evidence="2 3" key="1">
    <citation type="submission" date="2018-03" db="EMBL/GenBank/DDBJ databases">
        <title>Aerobic endospore-forming bacteria genome sequencing and assembly.</title>
        <authorList>
            <person name="Cavalcante D.A."/>
            <person name="Driks A."/>
            <person name="Putonti C."/>
            <person name="De-Souza M.T."/>
        </authorList>
    </citation>
    <scope>NUCLEOTIDE SEQUENCE [LARGE SCALE GENOMIC DNA]</scope>
    <source>
        <strain evidence="2 3">SDF0037</strain>
    </source>
</reference>
<sequence length="61" mass="6640">MRPKRFAEQLGCHLHKNDSIFVDEVGRTSQENVYAAGETAKLGQSSLIIAAAEGYTIAVVF</sequence>
<organism evidence="2 3">
    <name type="scientific">Lysinibacillus sphaericus</name>
    <name type="common">Bacillus sphaericus</name>
    <dbReference type="NCBI Taxonomy" id="1421"/>
    <lineage>
        <taxon>Bacteria</taxon>
        <taxon>Bacillati</taxon>
        <taxon>Bacillota</taxon>
        <taxon>Bacilli</taxon>
        <taxon>Bacillales</taxon>
        <taxon>Bacillaceae</taxon>
        <taxon>Lysinibacillus</taxon>
    </lineage>
</organism>
<dbReference type="Pfam" id="PF07992">
    <property type="entry name" value="Pyr_redox_2"/>
    <property type="match status" value="1"/>
</dbReference>
<evidence type="ECO:0000313" key="2">
    <source>
        <dbReference type="EMBL" id="TQR36951.1"/>
    </source>
</evidence>
<proteinExistence type="predicted"/>
<gene>
    <name evidence="2" type="ORF">C7Y47_04360</name>
</gene>
<name>A0A544USZ1_LYSSH</name>
<dbReference type="Gene3D" id="3.50.50.60">
    <property type="entry name" value="FAD/NAD(P)-binding domain"/>
    <property type="match status" value="1"/>
</dbReference>
<dbReference type="EMBL" id="SADV01000003">
    <property type="protein sequence ID" value="TQR36951.1"/>
    <property type="molecule type" value="Genomic_DNA"/>
</dbReference>
<comment type="caution">
    <text evidence="2">The sequence shown here is derived from an EMBL/GenBank/DDBJ whole genome shotgun (WGS) entry which is preliminary data.</text>
</comment>
<dbReference type="InterPro" id="IPR036188">
    <property type="entry name" value="FAD/NAD-bd_sf"/>
</dbReference>
<dbReference type="AlphaFoldDB" id="A0A544USZ1"/>
<evidence type="ECO:0000259" key="1">
    <source>
        <dbReference type="Pfam" id="PF07992"/>
    </source>
</evidence>
<evidence type="ECO:0000313" key="3">
    <source>
        <dbReference type="Proteomes" id="UP000317944"/>
    </source>
</evidence>
<accession>A0A544USZ1</accession>